<gene>
    <name evidence="18" type="ORF">MNB_SV-4-440</name>
</gene>
<evidence type="ECO:0000256" key="12">
    <source>
        <dbReference type="ARBA" id="ARBA00022917"/>
    </source>
</evidence>
<evidence type="ECO:0000256" key="4">
    <source>
        <dbReference type="ARBA" id="ARBA00012832"/>
    </source>
</evidence>
<dbReference type="GO" id="GO:0005829">
    <property type="term" value="C:cytosol"/>
    <property type="evidence" value="ECO:0007669"/>
    <property type="project" value="TreeGrafter"/>
</dbReference>
<dbReference type="GO" id="GO:0005524">
    <property type="term" value="F:ATP binding"/>
    <property type="evidence" value="ECO:0007669"/>
    <property type="project" value="UniProtKB-KW"/>
</dbReference>
<proteinExistence type="inferred from homology"/>
<dbReference type="AlphaFoldDB" id="A0A1W1EAU6"/>
<dbReference type="EC" id="6.1.1.16" evidence="4"/>
<keyword evidence="13 18" id="KW-0030">Aminoacyl-tRNA synthetase</keyword>
<dbReference type="NCBIfam" id="TIGR00435">
    <property type="entry name" value="cysS"/>
    <property type="match status" value="1"/>
</dbReference>
<keyword evidence="8" id="KW-0479">Metal-binding</keyword>
<feature type="domain" description="Cysteinyl-tRNA synthetase class Ia DALR" evidence="16">
    <location>
        <begin position="348"/>
        <end position="400"/>
    </location>
</feature>
<evidence type="ECO:0000256" key="8">
    <source>
        <dbReference type="ARBA" id="ARBA00022723"/>
    </source>
</evidence>
<evidence type="ECO:0000256" key="10">
    <source>
        <dbReference type="ARBA" id="ARBA00022833"/>
    </source>
</evidence>
<keyword evidence="6" id="KW-0963">Cytoplasm</keyword>
<comment type="similarity">
    <text evidence="3">Belongs to the class-I aminoacyl-tRNA synthetase family.</text>
</comment>
<dbReference type="PANTHER" id="PTHR10890">
    <property type="entry name" value="CYSTEINYL-TRNA SYNTHETASE"/>
    <property type="match status" value="1"/>
</dbReference>
<dbReference type="InterPro" id="IPR014729">
    <property type="entry name" value="Rossmann-like_a/b/a_fold"/>
</dbReference>
<protein>
    <recommendedName>
        <fullName evidence="5">Cysteine--tRNA ligase</fullName>
        <ecNumber evidence="4">6.1.1.16</ecNumber>
    </recommendedName>
    <alternativeName>
        <fullName evidence="14">Cysteinyl-tRNA synthetase</fullName>
    </alternativeName>
</protein>
<dbReference type="EMBL" id="FPIB01000026">
    <property type="protein sequence ID" value="SFV90886.1"/>
    <property type="molecule type" value="Genomic_DNA"/>
</dbReference>
<evidence type="ECO:0000256" key="6">
    <source>
        <dbReference type="ARBA" id="ARBA00022490"/>
    </source>
</evidence>
<dbReference type="GO" id="GO:0006423">
    <property type="term" value="P:cysteinyl-tRNA aminoacylation"/>
    <property type="evidence" value="ECO:0007669"/>
    <property type="project" value="InterPro"/>
</dbReference>
<keyword evidence="11" id="KW-0067">ATP-binding</keyword>
<evidence type="ECO:0000259" key="15">
    <source>
        <dbReference type="Pfam" id="PF01406"/>
    </source>
</evidence>
<evidence type="ECO:0000256" key="2">
    <source>
        <dbReference type="ARBA" id="ARBA00004496"/>
    </source>
</evidence>
<reference evidence="18" key="1">
    <citation type="submission" date="2016-10" db="EMBL/GenBank/DDBJ databases">
        <authorList>
            <person name="de Groot N.N."/>
        </authorList>
    </citation>
    <scope>NUCLEOTIDE SEQUENCE</scope>
</reference>
<feature type="domain" description="tRNA synthetases class I catalytic" evidence="15">
    <location>
        <begin position="14"/>
        <end position="317"/>
    </location>
</feature>
<dbReference type="SUPFAM" id="SSF47323">
    <property type="entry name" value="Anticodon-binding domain of a subclass of class I aminoacyl-tRNA synthetases"/>
    <property type="match status" value="1"/>
</dbReference>
<evidence type="ECO:0000256" key="9">
    <source>
        <dbReference type="ARBA" id="ARBA00022741"/>
    </source>
</evidence>
<evidence type="ECO:0000256" key="3">
    <source>
        <dbReference type="ARBA" id="ARBA00005594"/>
    </source>
</evidence>
<evidence type="ECO:0000256" key="14">
    <source>
        <dbReference type="ARBA" id="ARBA00031499"/>
    </source>
</evidence>
<dbReference type="PRINTS" id="PR00983">
    <property type="entry name" value="TRNASYNTHCYS"/>
</dbReference>
<keyword evidence="9" id="KW-0547">Nucleotide-binding</keyword>
<sequence length="467" mass="52697">MVLFDSATKTKRKFEPIHPNKATIYVCGPTVYDDAHLGHARSSLAFDLLSRTLKALGYEVTLAKNFTDIDDKIIKKVKATGKSMQEITNYYIERYLDEMAQLGVQRADIEPKATESIDAIQQMIQRLIDTECAYIVSNGDVYFDTSKDLHYGEISHKIHDDDENQSRVAHNSEKRNHKDFALWKACKEEEDICFDTPFSSGRPGWHIECSAMIEEHFEGNGEYSIDIHGGGADLLFPHHENEAAQSRCATGHALAKYWMHNGFVQIDGEKMSKSLGNSFFLKDALKVYDGEVLRYYLNSVHYRNDFNFNEEDLLSAKKRLDKLYRLKKRLLPSKASSVNKNFKAALLDAMADDLNISVALAHIDEMIASANEQLDANPKDKALKKETLANLEFIDMLLGFGGKEPYSYFQIGVDEALKAQIEALIAKRSEAKKAKDFATSDAIRDELTAMGIAIMDTSEGTVWEKIS</sequence>
<dbReference type="Gene3D" id="1.20.120.1910">
    <property type="entry name" value="Cysteine-tRNA ligase, C-terminal anti-codon recognition domain"/>
    <property type="match status" value="1"/>
</dbReference>
<evidence type="ECO:0000256" key="11">
    <source>
        <dbReference type="ARBA" id="ARBA00022840"/>
    </source>
</evidence>
<comment type="cofactor">
    <cofactor evidence="1">
        <name>Zn(2+)</name>
        <dbReference type="ChEBI" id="CHEBI:29105"/>
    </cofactor>
</comment>
<dbReference type="InterPro" id="IPR024909">
    <property type="entry name" value="Cys-tRNA/MSH_ligase"/>
</dbReference>
<dbReference type="Pfam" id="PF09190">
    <property type="entry name" value="DALR_2"/>
    <property type="match status" value="1"/>
</dbReference>
<keyword evidence="10" id="KW-0862">Zinc</keyword>
<keyword evidence="12" id="KW-0648">Protein biosynthesis</keyword>
<dbReference type="InterPro" id="IPR015803">
    <property type="entry name" value="Cys-tRNA-ligase"/>
</dbReference>
<evidence type="ECO:0000256" key="13">
    <source>
        <dbReference type="ARBA" id="ARBA00023146"/>
    </source>
</evidence>
<dbReference type="InterPro" id="IPR015273">
    <property type="entry name" value="Cys-tRNA-synt_Ia_DALR"/>
</dbReference>
<organism evidence="18">
    <name type="scientific">hydrothermal vent metagenome</name>
    <dbReference type="NCBI Taxonomy" id="652676"/>
    <lineage>
        <taxon>unclassified sequences</taxon>
        <taxon>metagenomes</taxon>
        <taxon>ecological metagenomes</taxon>
    </lineage>
</organism>
<evidence type="ECO:0000256" key="1">
    <source>
        <dbReference type="ARBA" id="ARBA00001947"/>
    </source>
</evidence>
<dbReference type="Gene3D" id="3.40.50.620">
    <property type="entry name" value="HUPs"/>
    <property type="match status" value="1"/>
</dbReference>
<evidence type="ECO:0000256" key="5">
    <source>
        <dbReference type="ARBA" id="ARBA00014738"/>
    </source>
</evidence>
<feature type="domain" description="Cysteinyl-tRNA ligase anticodon binding" evidence="17">
    <location>
        <begin position="415"/>
        <end position="463"/>
    </location>
</feature>
<dbReference type="InterPro" id="IPR056411">
    <property type="entry name" value="CysS_C"/>
</dbReference>
<dbReference type="GO" id="GO:0046872">
    <property type="term" value="F:metal ion binding"/>
    <property type="evidence" value="ECO:0007669"/>
    <property type="project" value="UniProtKB-KW"/>
</dbReference>
<evidence type="ECO:0000259" key="17">
    <source>
        <dbReference type="Pfam" id="PF23493"/>
    </source>
</evidence>
<dbReference type="HAMAP" id="MF_00041">
    <property type="entry name" value="Cys_tRNA_synth"/>
    <property type="match status" value="1"/>
</dbReference>
<evidence type="ECO:0000256" key="7">
    <source>
        <dbReference type="ARBA" id="ARBA00022598"/>
    </source>
</evidence>
<evidence type="ECO:0000313" key="18">
    <source>
        <dbReference type="EMBL" id="SFV90886.1"/>
    </source>
</evidence>
<comment type="subcellular location">
    <subcellularLocation>
        <location evidence="2">Cytoplasm</location>
    </subcellularLocation>
</comment>
<dbReference type="Pfam" id="PF23493">
    <property type="entry name" value="CysS_C"/>
    <property type="match status" value="1"/>
</dbReference>
<dbReference type="InterPro" id="IPR009080">
    <property type="entry name" value="tRNAsynth_Ia_anticodon-bd"/>
</dbReference>
<dbReference type="CDD" id="cd00672">
    <property type="entry name" value="CysRS_core"/>
    <property type="match status" value="1"/>
</dbReference>
<dbReference type="SUPFAM" id="SSF52374">
    <property type="entry name" value="Nucleotidylyl transferase"/>
    <property type="match status" value="1"/>
</dbReference>
<keyword evidence="7 18" id="KW-0436">Ligase</keyword>
<dbReference type="PANTHER" id="PTHR10890:SF3">
    <property type="entry name" value="CYSTEINE--TRNA LIGASE, CYTOPLASMIC"/>
    <property type="match status" value="1"/>
</dbReference>
<accession>A0A1W1EAU6</accession>
<evidence type="ECO:0000259" key="16">
    <source>
        <dbReference type="Pfam" id="PF09190"/>
    </source>
</evidence>
<name>A0A1W1EAU6_9ZZZZ</name>
<dbReference type="GO" id="GO:0004817">
    <property type="term" value="F:cysteine-tRNA ligase activity"/>
    <property type="evidence" value="ECO:0007669"/>
    <property type="project" value="UniProtKB-EC"/>
</dbReference>
<dbReference type="Pfam" id="PF01406">
    <property type="entry name" value="tRNA-synt_1e"/>
    <property type="match status" value="1"/>
</dbReference>
<dbReference type="InterPro" id="IPR032678">
    <property type="entry name" value="tRNA-synt_1_cat_dom"/>
</dbReference>